<protein>
    <submittedName>
        <fullName evidence="1">Uncharacterized protein</fullName>
    </submittedName>
</protein>
<dbReference type="Pfam" id="PF20060">
    <property type="entry name" value="DUF6459"/>
    <property type="match status" value="1"/>
</dbReference>
<organism evidence="1 2">
    <name type="scientific">Ornithinimicrobium ciconiae</name>
    <dbReference type="NCBI Taxonomy" id="2594265"/>
    <lineage>
        <taxon>Bacteria</taxon>
        <taxon>Bacillati</taxon>
        <taxon>Actinomycetota</taxon>
        <taxon>Actinomycetes</taxon>
        <taxon>Micrococcales</taxon>
        <taxon>Ornithinimicrobiaceae</taxon>
        <taxon>Ornithinimicrobium</taxon>
    </lineage>
</organism>
<dbReference type="InterPro" id="IPR045596">
    <property type="entry name" value="DUF6459"/>
</dbReference>
<dbReference type="RefSeq" id="WP_143783901.1">
    <property type="nucleotide sequence ID" value="NZ_CP041616.1"/>
</dbReference>
<dbReference type="EMBL" id="CP041616">
    <property type="protein sequence ID" value="QDO89226.1"/>
    <property type="molecule type" value="Genomic_DNA"/>
</dbReference>
<dbReference type="OrthoDB" id="3266345at2"/>
<dbReference type="AlphaFoldDB" id="A0A516GCG8"/>
<reference evidence="1 2" key="1">
    <citation type="submission" date="2019-07" db="EMBL/GenBank/DDBJ databases">
        <title>complete genome sequencing of Ornithinimicrobium sp. H23M54.</title>
        <authorList>
            <person name="Bae J.-W."/>
            <person name="Lee S.-Y."/>
        </authorList>
    </citation>
    <scope>NUCLEOTIDE SEQUENCE [LARGE SCALE GENOMIC DNA]</scope>
    <source>
        <strain evidence="1 2">H23M54</strain>
    </source>
</reference>
<keyword evidence="2" id="KW-1185">Reference proteome</keyword>
<dbReference type="KEGG" id="orz:FNH13_13555"/>
<gene>
    <name evidence="1" type="ORF">FNH13_13555</name>
</gene>
<name>A0A516GCG8_9MICO</name>
<evidence type="ECO:0000313" key="1">
    <source>
        <dbReference type="EMBL" id="QDO89226.1"/>
    </source>
</evidence>
<accession>A0A516GCG8</accession>
<dbReference type="Proteomes" id="UP000315395">
    <property type="component" value="Chromosome"/>
</dbReference>
<evidence type="ECO:0000313" key="2">
    <source>
        <dbReference type="Proteomes" id="UP000315395"/>
    </source>
</evidence>
<sequence length="187" mass="20691">MSAQPTALAVAPLVTPSCASWIRPGHLTVLPIPDNEPAPLPRGVRPAEPDPRYVQGALAVDFRREGHDELFGPQSTSRQDLPDPDTWARRLITTILEAMDGLRPSDQLSRWVAPDIRDRIFRRGVQARQRRQRPGGPLQVRALRVCEPVDGVAEVAAVIAYRSRVRALAMRMSGVDGRWLITALEIG</sequence>
<proteinExistence type="predicted"/>